<protein>
    <submittedName>
        <fullName evidence="2">FkbM family methyltransferase</fullName>
    </submittedName>
</protein>
<dbReference type="InterPro" id="IPR052514">
    <property type="entry name" value="SAM-dependent_MTase"/>
</dbReference>
<dbReference type="InterPro" id="IPR006342">
    <property type="entry name" value="FkbM_mtfrase"/>
</dbReference>
<keyword evidence="2" id="KW-0489">Methyltransferase</keyword>
<dbReference type="PANTHER" id="PTHR34203">
    <property type="entry name" value="METHYLTRANSFERASE, FKBM FAMILY PROTEIN"/>
    <property type="match status" value="1"/>
</dbReference>
<accession>A0A552A7J1</accession>
<dbReference type="Pfam" id="PF05050">
    <property type="entry name" value="Methyltransf_21"/>
    <property type="match status" value="1"/>
</dbReference>
<proteinExistence type="predicted"/>
<evidence type="ECO:0000259" key="1">
    <source>
        <dbReference type="Pfam" id="PF05050"/>
    </source>
</evidence>
<dbReference type="NCBIfam" id="TIGR01444">
    <property type="entry name" value="fkbM_fam"/>
    <property type="match status" value="1"/>
</dbReference>
<dbReference type="EMBL" id="SFBR01000213">
    <property type="protein sequence ID" value="TRT81430.1"/>
    <property type="molecule type" value="Genomic_DNA"/>
</dbReference>
<dbReference type="PANTHER" id="PTHR34203:SF15">
    <property type="entry name" value="SLL1173 PROTEIN"/>
    <property type="match status" value="1"/>
</dbReference>
<evidence type="ECO:0000313" key="3">
    <source>
        <dbReference type="Proteomes" id="UP000316280"/>
    </source>
</evidence>
<dbReference type="Proteomes" id="UP000316280">
    <property type="component" value="Unassembled WGS sequence"/>
</dbReference>
<dbReference type="Gene3D" id="3.40.50.150">
    <property type="entry name" value="Vaccinia Virus protein VP39"/>
    <property type="match status" value="1"/>
</dbReference>
<dbReference type="SUPFAM" id="SSF53335">
    <property type="entry name" value="S-adenosyl-L-methionine-dependent methyltransferases"/>
    <property type="match status" value="1"/>
</dbReference>
<feature type="domain" description="Methyltransferase FkbM" evidence="1">
    <location>
        <begin position="115"/>
        <end position="273"/>
    </location>
</feature>
<dbReference type="GO" id="GO:0008168">
    <property type="term" value="F:methyltransferase activity"/>
    <property type="evidence" value="ECO:0007669"/>
    <property type="project" value="UniProtKB-KW"/>
</dbReference>
<reference evidence="2 3" key="1">
    <citation type="submission" date="2019-01" db="EMBL/GenBank/DDBJ databases">
        <title>Coherence of Microcystis species and biogeography revealed through population genomics.</title>
        <authorList>
            <person name="Perez-Carrascal O.M."/>
            <person name="Terrat Y."/>
            <person name="Giani A."/>
            <person name="Fortin N."/>
            <person name="Tromas N."/>
            <person name="Shapiro B.J."/>
        </authorList>
    </citation>
    <scope>NUCLEOTIDE SEQUENCE [LARGE SCALE GENOMIC DNA]</scope>
    <source>
        <strain evidence="2">Ma_OC_H_19870700_S124</strain>
    </source>
</reference>
<gene>
    <name evidence="2" type="ORF">EWV63_22070</name>
</gene>
<keyword evidence="2" id="KW-0808">Transferase</keyword>
<evidence type="ECO:0000313" key="2">
    <source>
        <dbReference type="EMBL" id="TRT81430.1"/>
    </source>
</evidence>
<sequence>MIITTEPNIIILIHTVISYLNKDTMIQNKKLKVEKIVLESNKKPMIANEFFKKIIRKILSIIILEEKIDFQEFVLRVNNKDKGGLLYRDKNYWAELSCPIYQEIVETFKPTFFLDIGANYGFTSLVHFVKNPECKIIAVEPSSILIPYLQKNLKENSCCNFDIVNSVCTDQEQKQREQIFSLNPNSSQDNRVIGLKGWKSTKVSCTTIDSLLVNVTDNDRVFIKIDTQGFEEKVFKGGEKFFKSNINWIVKSEFAPHWLTSQGSDPQNVLEYLINLYMVFELPKRSRFKDSIDTVIKYPINKLDIPEFVDYIQKLANGYGWCDILVLPRDLYHKFYKS</sequence>
<dbReference type="GO" id="GO:0032259">
    <property type="term" value="P:methylation"/>
    <property type="evidence" value="ECO:0007669"/>
    <property type="project" value="UniProtKB-KW"/>
</dbReference>
<dbReference type="AlphaFoldDB" id="A0A552A7J1"/>
<dbReference type="InterPro" id="IPR029063">
    <property type="entry name" value="SAM-dependent_MTases_sf"/>
</dbReference>
<organism evidence="2 3">
    <name type="scientific">Microcystis aeruginosa Ma_OC_H_19870700_S124</name>
    <dbReference type="NCBI Taxonomy" id="2486262"/>
    <lineage>
        <taxon>Bacteria</taxon>
        <taxon>Bacillati</taxon>
        <taxon>Cyanobacteriota</taxon>
        <taxon>Cyanophyceae</taxon>
        <taxon>Oscillatoriophycideae</taxon>
        <taxon>Chroococcales</taxon>
        <taxon>Microcystaceae</taxon>
        <taxon>Microcystis</taxon>
    </lineage>
</organism>
<name>A0A552A7J1_MICAE</name>
<comment type="caution">
    <text evidence="2">The sequence shown here is derived from an EMBL/GenBank/DDBJ whole genome shotgun (WGS) entry which is preliminary data.</text>
</comment>